<keyword evidence="1" id="KW-0472">Membrane</keyword>
<feature type="transmembrane region" description="Helical" evidence="1">
    <location>
        <begin position="9"/>
        <end position="28"/>
    </location>
</feature>
<organism evidence="2 3">
    <name type="scientific">Paenibacillus rhizosphaerae</name>
    <dbReference type="NCBI Taxonomy" id="297318"/>
    <lineage>
        <taxon>Bacteria</taxon>
        <taxon>Bacillati</taxon>
        <taxon>Bacillota</taxon>
        <taxon>Bacilli</taxon>
        <taxon>Bacillales</taxon>
        <taxon>Paenibacillaceae</taxon>
        <taxon>Paenibacillus</taxon>
    </lineage>
</organism>
<name>A0A839TNR1_9BACL</name>
<proteinExistence type="predicted"/>
<sequence length="83" mass="9364">MDRADKNRWLIAAITLQGIMVIILFISLETVLRQSWWVYTAGFLLMIFGDWAEPGRRTAALVDNIIVFLAHCASGVMVTIIIL</sequence>
<evidence type="ECO:0000313" key="2">
    <source>
        <dbReference type="EMBL" id="MBB3126999.1"/>
    </source>
</evidence>
<feature type="transmembrane region" description="Helical" evidence="1">
    <location>
        <begin position="64"/>
        <end position="82"/>
    </location>
</feature>
<dbReference type="EMBL" id="JACHXJ010000001">
    <property type="protein sequence ID" value="MBB3126999.1"/>
    <property type="molecule type" value="Genomic_DNA"/>
</dbReference>
<dbReference type="AlphaFoldDB" id="A0A839TNR1"/>
<evidence type="ECO:0000256" key="1">
    <source>
        <dbReference type="SAM" id="Phobius"/>
    </source>
</evidence>
<comment type="caution">
    <text evidence="2">The sequence shown here is derived from an EMBL/GenBank/DDBJ whole genome shotgun (WGS) entry which is preliminary data.</text>
</comment>
<keyword evidence="1" id="KW-0812">Transmembrane</keyword>
<keyword evidence="1" id="KW-1133">Transmembrane helix</keyword>
<reference evidence="2 3" key="1">
    <citation type="submission" date="2020-08" db="EMBL/GenBank/DDBJ databases">
        <title>Genomic Encyclopedia of Type Strains, Phase III (KMG-III): the genomes of soil and plant-associated and newly described type strains.</title>
        <authorList>
            <person name="Whitman W."/>
        </authorList>
    </citation>
    <scope>NUCLEOTIDE SEQUENCE [LARGE SCALE GENOMIC DNA]</scope>
    <source>
        <strain evidence="2 3">CECT 5831</strain>
    </source>
</reference>
<feature type="transmembrane region" description="Helical" evidence="1">
    <location>
        <begin position="34"/>
        <end position="52"/>
    </location>
</feature>
<evidence type="ECO:0000313" key="3">
    <source>
        <dbReference type="Proteomes" id="UP000517523"/>
    </source>
</evidence>
<dbReference type="Proteomes" id="UP000517523">
    <property type="component" value="Unassembled WGS sequence"/>
</dbReference>
<dbReference type="RefSeq" id="WP_183581095.1">
    <property type="nucleotide sequence ID" value="NZ_JACHXJ010000001.1"/>
</dbReference>
<protein>
    <submittedName>
        <fullName evidence="2">Uncharacterized protein</fullName>
    </submittedName>
</protein>
<accession>A0A839TNR1</accession>
<gene>
    <name evidence="2" type="ORF">FHS19_001653</name>
</gene>